<proteinExistence type="inferred from homology"/>
<comment type="similarity">
    <text evidence="1">Belongs to the ABC transporter superfamily.</text>
</comment>
<keyword evidence="3" id="KW-0547">Nucleotide-binding</keyword>
<dbReference type="PROSITE" id="PS00211">
    <property type="entry name" value="ABC_TRANSPORTER_1"/>
    <property type="match status" value="1"/>
</dbReference>
<name>A0ABU0UG30_9HYPH</name>
<keyword evidence="7" id="KW-1185">Reference proteome</keyword>
<gene>
    <name evidence="6" type="ORF">QE408_000950</name>
</gene>
<feature type="domain" description="ABC transporter" evidence="5">
    <location>
        <begin position="5"/>
        <end position="248"/>
    </location>
</feature>
<dbReference type="InterPro" id="IPR003439">
    <property type="entry name" value="ABC_transporter-like_ATP-bd"/>
</dbReference>
<accession>A0ABU0UG30</accession>
<dbReference type="EMBL" id="JAUTBL010000001">
    <property type="protein sequence ID" value="MDQ1183828.1"/>
    <property type="molecule type" value="Genomic_DNA"/>
</dbReference>
<evidence type="ECO:0000259" key="5">
    <source>
        <dbReference type="PROSITE" id="PS50893"/>
    </source>
</evidence>
<evidence type="ECO:0000313" key="6">
    <source>
        <dbReference type="EMBL" id="MDQ1183828.1"/>
    </source>
</evidence>
<dbReference type="GO" id="GO:0005524">
    <property type="term" value="F:ATP binding"/>
    <property type="evidence" value="ECO:0007669"/>
    <property type="project" value="UniProtKB-KW"/>
</dbReference>
<reference evidence="6 7" key="1">
    <citation type="submission" date="2023-07" db="EMBL/GenBank/DDBJ databases">
        <title>Functional and genomic diversity of the sorghum phyllosphere microbiome.</title>
        <authorList>
            <person name="Shade A."/>
        </authorList>
    </citation>
    <scope>NUCLEOTIDE SEQUENCE [LARGE SCALE GENOMIC DNA]</scope>
    <source>
        <strain evidence="6 7">SORGH_AS_1126</strain>
    </source>
</reference>
<dbReference type="Pfam" id="PF00005">
    <property type="entry name" value="ABC_tran"/>
    <property type="match status" value="1"/>
</dbReference>
<comment type="caution">
    <text evidence="6">The sequence shown here is derived from an EMBL/GenBank/DDBJ whole genome shotgun (WGS) entry which is preliminary data.</text>
</comment>
<dbReference type="Gene3D" id="3.40.50.300">
    <property type="entry name" value="P-loop containing nucleotide triphosphate hydrolases"/>
    <property type="match status" value="1"/>
</dbReference>
<evidence type="ECO:0000256" key="4">
    <source>
        <dbReference type="ARBA" id="ARBA00022840"/>
    </source>
</evidence>
<dbReference type="PANTHER" id="PTHR43776">
    <property type="entry name" value="TRANSPORT ATP-BINDING PROTEIN"/>
    <property type="match status" value="1"/>
</dbReference>
<dbReference type="Proteomes" id="UP001224781">
    <property type="component" value="Unassembled WGS sequence"/>
</dbReference>
<keyword evidence="2" id="KW-0813">Transport</keyword>
<organism evidence="6 7">
    <name type="scientific">Agrobacterium larrymoorei</name>
    <dbReference type="NCBI Taxonomy" id="160699"/>
    <lineage>
        <taxon>Bacteria</taxon>
        <taxon>Pseudomonadati</taxon>
        <taxon>Pseudomonadota</taxon>
        <taxon>Alphaproteobacteria</taxon>
        <taxon>Hyphomicrobiales</taxon>
        <taxon>Rhizobiaceae</taxon>
        <taxon>Rhizobium/Agrobacterium group</taxon>
        <taxon>Agrobacterium</taxon>
    </lineage>
</organism>
<dbReference type="InterPro" id="IPR017871">
    <property type="entry name" value="ABC_transporter-like_CS"/>
</dbReference>
<dbReference type="InterPro" id="IPR027417">
    <property type="entry name" value="P-loop_NTPase"/>
</dbReference>
<evidence type="ECO:0000313" key="7">
    <source>
        <dbReference type="Proteomes" id="UP001224781"/>
    </source>
</evidence>
<evidence type="ECO:0000256" key="2">
    <source>
        <dbReference type="ARBA" id="ARBA00022448"/>
    </source>
</evidence>
<evidence type="ECO:0000256" key="3">
    <source>
        <dbReference type="ARBA" id="ARBA00022741"/>
    </source>
</evidence>
<dbReference type="PROSITE" id="PS50893">
    <property type="entry name" value="ABC_TRANSPORTER_2"/>
    <property type="match status" value="1"/>
</dbReference>
<dbReference type="SMART" id="SM00382">
    <property type="entry name" value="AAA"/>
    <property type="match status" value="1"/>
</dbReference>
<dbReference type="SUPFAM" id="SSF52540">
    <property type="entry name" value="P-loop containing nucleoside triphosphate hydrolases"/>
    <property type="match status" value="1"/>
</dbReference>
<dbReference type="PANTHER" id="PTHR43776:SF7">
    <property type="entry name" value="D,D-DIPEPTIDE TRANSPORT ATP-BINDING PROTEIN DDPF-RELATED"/>
    <property type="match status" value="1"/>
</dbReference>
<dbReference type="CDD" id="cd03257">
    <property type="entry name" value="ABC_NikE_OppD_transporters"/>
    <property type="match status" value="1"/>
</dbReference>
<sequence length="261" mass="28695">METFFSVNRLSKRYQSRERTVQALEDVSFTLARGETLGLAGPSGCGKSTLARVIMRLSPADGGEVRFQGRNWLAFSGQELRAARRHMQMVFQDTHGAFNPRATVSEAIGEPLRIHRVVEPWARQAEIARLLERVGLGAEYAARPVLHLSGGQRQRVAIARAIASRPSLLVMDEAVSALDVSVRAQILELLVSLQSETGLSCLFVSHDLAVIRAVCHRVAIMQMGRIVEHGETDSVISNPQSDTARRLIAAVPTLRKDQSHA</sequence>
<dbReference type="InterPro" id="IPR003593">
    <property type="entry name" value="AAA+_ATPase"/>
</dbReference>
<keyword evidence="4 6" id="KW-0067">ATP-binding</keyword>
<evidence type="ECO:0000256" key="1">
    <source>
        <dbReference type="ARBA" id="ARBA00005417"/>
    </source>
</evidence>
<protein>
    <submittedName>
        <fullName evidence="6">Peptide/nickel transport system ATP-binding protein</fullName>
    </submittedName>
</protein>
<dbReference type="InterPro" id="IPR050319">
    <property type="entry name" value="ABC_transp_ATP-bind"/>
</dbReference>